<dbReference type="Proteomes" id="UP001516400">
    <property type="component" value="Unassembled WGS sequence"/>
</dbReference>
<evidence type="ECO:0000256" key="1">
    <source>
        <dbReference type="SAM" id="MobiDB-lite"/>
    </source>
</evidence>
<name>A0ABD2NWZ3_9CUCU</name>
<feature type="region of interest" description="Disordered" evidence="1">
    <location>
        <begin position="21"/>
        <end position="98"/>
    </location>
</feature>
<evidence type="ECO:0000313" key="3">
    <source>
        <dbReference type="Proteomes" id="UP001516400"/>
    </source>
</evidence>
<protein>
    <submittedName>
        <fullName evidence="2">Uncharacterized protein</fullName>
    </submittedName>
</protein>
<dbReference type="AlphaFoldDB" id="A0ABD2NWZ3"/>
<reference evidence="2 3" key="1">
    <citation type="journal article" date="2021" name="BMC Biol.">
        <title>Horizontally acquired antibacterial genes associated with adaptive radiation of ladybird beetles.</title>
        <authorList>
            <person name="Li H.S."/>
            <person name="Tang X.F."/>
            <person name="Huang Y.H."/>
            <person name="Xu Z.Y."/>
            <person name="Chen M.L."/>
            <person name="Du X.Y."/>
            <person name="Qiu B.Y."/>
            <person name="Chen P.T."/>
            <person name="Zhang W."/>
            <person name="Slipinski A."/>
            <person name="Escalona H.E."/>
            <person name="Waterhouse R.M."/>
            <person name="Zwick A."/>
            <person name="Pang H."/>
        </authorList>
    </citation>
    <scope>NUCLEOTIDE SEQUENCE [LARGE SCALE GENOMIC DNA]</scope>
    <source>
        <strain evidence="2">SYSU2018</strain>
    </source>
</reference>
<feature type="compositionally biased region" description="Polar residues" evidence="1">
    <location>
        <begin position="63"/>
        <end position="72"/>
    </location>
</feature>
<gene>
    <name evidence="2" type="ORF">HHI36_006012</name>
</gene>
<sequence length="139" mass="15187">MTKLSQQPYKIAFCLAYVRPTRKESKTSSKKNSWRKQPRQAPGTTVRRFNVTVVSPSGAVVTEQGQGSGTTSPVPPRHRGQPFASIPEDHPLDDTITSVQGLSLSGSSRCASPAPSWDFSLEDSDSVSYHKILIIDNND</sequence>
<organism evidence="2 3">
    <name type="scientific">Cryptolaemus montrouzieri</name>
    <dbReference type="NCBI Taxonomy" id="559131"/>
    <lineage>
        <taxon>Eukaryota</taxon>
        <taxon>Metazoa</taxon>
        <taxon>Ecdysozoa</taxon>
        <taxon>Arthropoda</taxon>
        <taxon>Hexapoda</taxon>
        <taxon>Insecta</taxon>
        <taxon>Pterygota</taxon>
        <taxon>Neoptera</taxon>
        <taxon>Endopterygota</taxon>
        <taxon>Coleoptera</taxon>
        <taxon>Polyphaga</taxon>
        <taxon>Cucujiformia</taxon>
        <taxon>Coccinelloidea</taxon>
        <taxon>Coccinellidae</taxon>
        <taxon>Scymninae</taxon>
        <taxon>Scymnini</taxon>
        <taxon>Cryptolaemus</taxon>
    </lineage>
</organism>
<evidence type="ECO:0000313" key="2">
    <source>
        <dbReference type="EMBL" id="KAL3282851.1"/>
    </source>
</evidence>
<proteinExistence type="predicted"/>
<feature type="compositionally biased region" description="Basic residues" evidence="1">
    <location>
        <begin position="28"/>
        <end position="38"/>
    </location>
</feature>
<dbReference type="EMBL" id="JABFTP020000144">
    <property type="protein sequence ID" value="KAL3282851.1"/>
    <property type="molecule type" value="Genomic_DNA"/>
</dbReference>
<keyword evidence="3" id="KW-1185">Reference proteome</keyword>
<accession>A0ABD2NWZ3</accession>
<comment type="caution">
    <text evidence="2">The sequence shown here is derived from an EMBL/GenBank/DDBJ whole genome shotgun (WGS) entry which is preliminary data.</text>
</comment>